<protein>
    <submittedName>
        <fullName evidence="2">Uncharacterized protein</fullName>
    </submittedName>
</protein>
<evidence type="ECO:0000313" key="2">
    <source>
        <dbReference type="EMBL" id="MDY0855009.1"/>
    </source>
</evidence>
<name>A0AAW9GSD8_BACTU</name>
<feature type="transmembrane region" description="Helical" evidence="1">
    <location>
        <begin position="66"/>
        <end position="88"/>
    </location>
</feature>
<comment type="caution">
    <text evidence="2">The sequence shown here is derived from an EMBL/GenBank/DDBJ whole genome shotgun (WGS) entry which is preliminary data.</text>
</comment>
<feature type="transmembrane region" description="Helical" evidence="1">
    <location>
        <begin position="6"/>
        <end position="27"/>
    </location>
</feature>
<dbReference type="AlphaFoldDB" id="A0AAW9GSD8"/>
<organism evidence="2 3">
    <name type="scientific">Bacillus thuringiensis</name>
    <dbReference type="NCBI Taxonomy" id="1428"/>
    <lineage>
        <taxon>Bacteria</taxon>
        <taxon>Bacillati</taxon>
        <taxon>Bacillota</taxon>
        <taxon>Bacilli</taxon>
        <taxon>Bacillales</taxon>
        <taxon>Bacillaceae</taxon>
        <taxon>Bacillus</taxon>
        <taxon>Bacillus cereus group</taxon>
    </lineage>
</organism>
<reference evidence="2" key="1">
    <citation type="submission" date="2023-11" db="EMBL/GenBank/DDBJ databases">
        <title>Genome Sequence of Bacillus thuringiensis stain BLB 30AF.</title>
        <authorList>
            <person name="Farhat A."/>
        </authorList>
    </citation>
    <scope>NUCLEOTIDE SEQUENCE</scope>
    <source>
        <strain evidence="2">BLB30AF</strain>
    </source>
</reference>
<evidence type="ECO:0000313" key="3">
    <source>
        <dbReference type="Proteomes" id="UP001274571"/>
    </source>
</evidence>
<keyword evidence="1" id="KW-1133">Transmembrane helix</keyword>
<dbReference type="Proteomes" id="UP001274571">
    <property type="component" value="Unassembled WGS sequence"/>
</dbReference>
<keyword evidence="1" id="KW-0472">Membrane</keyword>
<evidence type="ECO:0000256" key="1">
    <source>
        <dbReference type="SAM" id="Phobius"/>
    </source>
</evidence>
<keyword evidence="1" id="KW-0812">Transmembrane</keyword>
<dbReference type="RefSeq" id="WP_320483867.1">
    <property type="nucleotide sequence ID" value="NZ_JAXCMD010000017.1"/>
</dbReference>
<proteinExistence type="predicted"/>
<dbReference type="EMBL" id="JAXCMD010000017">
    <property type="protein sequence ID" value="MDY0855009.1"/>
    <property type="molecule type" value="Genomic_DNA"/>
</dbReference>
<gene>
    <name evidence="2" type="ORF">SOH20_29805</name>
</gene>
<sequence>MIGETFKNLLLSLAGLIVGLSGIYLIVKYSFKLTVEKALPNLIAYASLYLPGVITFGLVGYFSNSWIFGIVMGVIVEAIRFYGLGRILNHISSSLRAMKVKIAIAKANKKANKKANTKNKPLEVIEAAEVNIEKENIVQEQPVIELKKEQKEIIQTEEPEIIDDADDVEDLDEMEGLERVAVLEHVEMVAETKEESLVKNDSAVKRERKQAETTPDTQEIYEQLQLVLVGGDLEKNKEDISFD</sequence>
<accession>A0AAW9GSD8</accession>
<feature type="transmembrane region" description="Helical" evidence="1">
    <location>
        <begin position="39"/>
        <end position="60"/>
    </location>
</feature>